<protein>
    <submittedName>
        <fullName evidence="1">Uncharacterized protein</fullName>
    </submittedName>
</protein>
<gene>
    <name evidence="1" type="ORF">F5876DRAFT_66420</name>
</gene>
<keyword evidence="2" id="KW-1185">Reference proteome</keyword>
<dbReference type="Proteomes" id="UP001163835">
    <property type="component" value="Unassembled WGS sequence"/>
</dbReference>
<name>A0ACC1TXI0_9AGAR</name>
<sequence>MSDGSQILSAQALPTHYLPAEELSVVLSSQPHSADWKIAFEFFGNPEVIIFRVENALFRVNRKQILTLVEGLAEPLENYFSTQRNPALGTEKEPYHLAGVTATMFRIFLKWLNHKHWEKLSMPQDDLLQLYRFATMYICFTAARWSVDQFELLDIAASHKLALGMALGIRKWIEPAAKALLRQPIYQLSMAEREEIGFDVALTLSNAQQLLTKHRLQIAVTPPHVHYGYGAVQCPHYGSEHKRSRCAEAWDRIWWTRVGRELLHPTNAITLDKAETFIRSIEFTGVSAECVTAGLDVIAAKFDLQEQVMNRVLQKLYEGTAMSPFNQTNL</sequence>
<proteinExistence type="predicted"/>
<comment type="caution">
    <text evidence="1">The sequence shown here is derived from an EMBL/GenBank/DDBJ whole genome shotgun (WGS) entry which is preliminary data.</text>
</comment>
<organism evidence="1 2">
    <name type="scientific">Lentinula aff. lateritia</name>
    <dbReference type="NCBI Taxonomy" id="2804960"/>
    <lineage>
        <taxon>Eukaryota</taxon>
        <taxon>Fungi</taxon>
        <taxon>Dikarya</taxon>
        <taxon>Basidiomycota</taxon>
        <taxon>Agaricomycotina</taxon>
        <taxon>Agaricomycetes</taxon>
        <taxon>Agaricomycetidae</taxon>
        <taxon>Agaricales</taxon>
        <taxon>Marasmiineae</taxon>
        <taxon>Omphalotaceae</taxon>
        <taxon>Lentinula</taxon>
    </lineage>
</organism>
<evidence type="ECO:0000313" key="2">
    <source>
        <dbReference type="Proteomes" id="UP001163835"/>
    </source>
</evidence>
<dbReference type="EMBL" id="MU795155">
    <property type="protein sequence ID" value="KAJ3809480.1"/>
    <property type="molecule type" value="Genomic_DNA"/>
</dbReference>
<evidence type="ECO:0000313" key="1">
    <source>
        <dbReference type="EMBL" id="KAJ3809480.1"/>
    </source>
</evidence>
<accession>A0ACC1TXI0</accession>
<reference evidence="1" key="1">
    <citation type="submission" date="2022-09" db="EMBL/GenBank/DDBJ databases">
        <title>A Global Phylogenomic Analysis of the Shiitake Genus Lentinula.</title>
        <authorList>
            <consortium name="DOE Joint Genome Institute"/>
            <person name="Sierra-Patev S."/>
            <person name="Min B."/>
            <person name="Naranjo-Ortiz M."/>
            <person name="Looney B."/>
            <person name="Konkel Z."/>
            <person name="Slot J.C."/>
            <person name="Sakamoto Y."/>
            <person name="Steenwyk J.L."/>
            <person name="Rokas A."/>
            <person name="Carro J."/>
            <person name="Camarero S."/>
            <person name="Ferreira P."/>
            <person name="Molpeceres G."/>
            <person name="Ruiz-Duenas F.J."/>
            <person name="Serrano A."/>
            <person name="Henrissat B."/>
            <person name="Drula E."/>
            <person name="Hughes K.W."/>
            <person name="Mata J.L."/>
            <person name="Ishikawa N.K."/>
            <person name="Vargas-Isla R."/>
            <person name="Ushijima S."/>
            <person name="Smith C.A."/>
            <person name="Ahrendt S."/>
            <person name="Andreopoulos W."/>
            <person name="He G."/>
            <person name="Labutti K."/>
            <person name="Lipzen A."/>
            <person name="Ng V."/>
            <person name="Riley R."/>
            <person name="Sandor L."/>
            <person name="Barry K."/>
            <person name="Martinez A.T."/>
            <person name="Xiao Y."/>
            <person name="Gibbons J.G."/>
            <person name="Terashima K."/>
            <person name="Grigoriev I.V."/>
            <person name="Hibbett D.S."/>
        </authorList>
    </citation>
    <scope>NUCLEOTIDE SEQUENCE</scope>
    <source>
        <strain evidence="1">TMI1499</strain>
    </source>
</reference>